<dbReference type="PANTHER" id="PTHR13563:SF13">
    <property type="entry name" value="TRNA METHYLTRANSFERASE 10 HOMOLOG A"/>
    <property type="match status" value="1"/>
</dbReference>
<dbReference type="AlphaFoldDB" id="A0A6P7U8K3"/>
<proteinExistence type="predicted"/>
<evidence type="ECO:0000256" key="4">
    <source>
        <dbReference type="ARBA" id="ARBA00022691"/>
    </source>
</evidence>
<gene>
    <name evidence="8" type="primary">LOC115231984</name>
</gene>
<feature type="domain" description="SAM-dependent MTase TRM10-type" evidence="6">
    <location>
        <begin position="1"/>
        <end position="125"/>
    </location>
</feature>
<dbReference type="KEGG" id="osn:115231984"/>
<feature type="non-terminal residue" evidence="8">
    <location>
        <position position="125"/>
    </location>
</feature>
<evidence type="ECO:0000313" key="8">
    <source>
        <dbReference type="RefSeq" id="XP_029657717.1"/>
    </source>
</evidence>
<evidence type="ECO:0000313" key="7">
    <source>
        <dbReference type="Proteomes" id="UP000515154"/>
    </source>
</evidence>
<dbReference type="RefSeq" id="XP_029657717.1">
    <property type="nucleotide sequence ID" value="XM_029801857.1"/>
</dbReference>
<dbReference type="InterPro" id="IPR038459">
    <property type="entry name" value="MT_TRM10-typ_sf"/>
</dbReference>
<dbReference type="PROSITE" id="PS51675">
    <property type="entry name" value="SAM_MT_TRM10"/>
    <property type="match status" value="1"/>
</dbReference>
<dbReference type="PANTHER" id="PTHR13563">
    <property type="entry name" value="TRNA (GUANINE-9-) METHYLTRANSFERASE"/>
    <property type="match status" value="1"/>
</dbReference>
<keyword evidence="3" id="KW-0808">Transferase</keyword>
<keyword evidence="4" id="KW-0949">S-adenosyl-L-methionine</keyword>
<evidence type="ECO:0000256" key="2">
    <source>
        <dbReference type="ARBA" id="ARBA00022603"/>
    </source>
</evidence>
<sequence>MTDLVINIKSKKQLKKEAKLKKRQEKKQERDCKKLSTQLAGCYSYNRRSLNPLQLHFTSMDEYMTQLMPHDYNKWDIFTHSDYFLNCFVDKSITYLTGDSPNIINELCEGEVYVIGGLIDHNHHK</sequence>
<dbReference type="Proteomes" id="UP000515154">
    <property type="component" value="Unplaced"/>
</dbReference>
<dbReference type="GO" id="GO:0000049">
    <property type="term" value="F:tRNA binding"/>
    <property type="evidence" value="ECO:0007669"/>
    <property type="project" value="TreeGrafter"/>
</dbReference>
<dbReference type="InterPro" id="IPR028564">
    <property type="entry name" value="MT_TRM10-typ"/>
</dbReference>
<name>A0A6P7U8K3_9MOLL</name>
<evidence type="ECO:0000259" key="6">
    <source>
        <dbReference type="PROSITE" id="PS51675"/>
    </source>
</evidence>
<protein>
    <recommendedName>
        <fullName evidence="1">tRNA (guanine(9)-N(1))-methyltransferase</fullName>
        <ecNumber evidence="1">2.1.1.221</ecNumber>
    </recommendedName>
</protein>
<evidence type="ECO:0000256" key="3">
    <source>
        <dbReference type="ARBA" id="ARBA00022679"/>
    </source>
</evidence>
<accession>A0A6P7U8K3</accession>
<dbReference type="GO" id="GO:0005654">
    <property type="term" value="C:nucleoplasm"/>
    <property type="evidence" value="ECO:0007669"/>
    <property type="project" value="TreeGrafter"/>
</dbReference>
<organism evidence="7 8">
    <name type="scientific">Octopus sinensis</name>
    <name type="common">East Asian common octopus</name>
    <dbReference type="NCBI Taxonomy" id="2607531"/>
    <lineage>
        <taxon>Eukaryota</taxon>
        <taxon>Metazoa</taxon>
        <taxon>Spiralia</taxon>
        <taxon>Lophotrochozoa</taxon>
        <taxon>Mollusca</taxon>
        <taxon>Cephalopoda</taxon>
        <taxon>Coleoidea</taxon>
        <taxon>Octopodiformes</taxon>
        <taxon>Octopoda</taxon>
        <taxon>Incirrata</taxon>
        <taxon>Octopodidae</taxon>
        <taxon>Octopus</taxon>
    </lineage>
</organism>
<comment type="catalytic activity">
    <reaction evidence="5">
        <text>guanosine(9) in tRNA + S-adenosyl-L-methionine = N(1)-methylguanosine(9) in tRNA + S-adenosyl-L-homocysteine + H(+)</text>
        <dbReference type="Rhea" id="RHEA:43156"/>
        <dbReference type="Rhea" id="RHEA-COMP:10367"/>
        <dbReference type="Rhea" id="RHEA-COMP:10368"/>
        <dbReference type="ChEBI" id="CHEBI:15378"/>
        <dbReference type="ChEBI" id="CHEBI:57856"/>
        <dbReference type="ChEBI" id="CHEBI:59789"/>
        <dbReference type="ChEBI" id="CHEBI:73542"/>
        <dbReference type="ChEBI" id="CHEBI:74269"/>
        <dbReference type="EC" id="2.1.1.221"/>
    </reaction>
</comment>
<dbReference type="GO" id="GO:0052905">
    <property type="term" value="F:tRNA (guanosine(9)-N1)-methyltransferase activity"/>
    <property type="evidence" value="ECO:0007669"/>
    <property type="project" value="UniProtKB-EC"/>
</dbReference>
<dbReference type="InterPro" id="IPR007356">
    <property type="entry name" value="tRNA_m1G_MeTrfase_euk"/>
</dbReference>
<dbReference type="EC" id="2.1.1.221" evidence="1"/>
<dbReference type="GO" id="GO:0002939">
    <property type="term" value="P:tRNA N1-guanine methylation"/>
    <property type="evidence" value="ECO:0007669"/>
    <property type="project" value="TreeGrafter"/>
</dbReference>
<evidence type="ECO:0000256" key="1">
    <source>
        <dbReference type="ARBA" id="ARBA00012797"/>
    </source>
</evidence>
<keyword evidence="2" id="KW-0489">Methyltransferase</keyword>
<reference evidence="8" key="1">
    <citation type="submission" date="2025-08" db="UniProtKB">
        <authorList>
            <consortium name="RefSeq"/>
        </authorList>
    </citation>
    <scope>IDENTIFICATION</scope>
</reference>
<evidence type="ECO:0000256" key="5">
    <source>
        <dbReference type="ARBA" id="ARBA00048434"/>
    </source>
</evidence>
<dbReference type="Gene3D" id="3.40.1280.30">
    <property type="match status" value="1"/>
</dbReference>
<keyword evidence="7" id="KW-1185">Reference proteome</keyword>